<dbReference type="AlphaFoldDB" id="A0A5C8ECE3"/>
<dbReference type="RefSeq" id="WP_147531458.1">
    <property type="nucleotide sequence ID" value="NZ_SAYD01000022.1"/>
</dbReference>
<sequence>MINIKYIKNIISQALNKVDIFYGNISVKAVIDYLSEHKKERKDITIIIGLKIYTIFYLKNILKNVKNNK</sequence>
<name>A0A5C8ECE3_9SPIR</name>
<evidence type="ECO:0000313" key="2">
    <source>
        <dbReference type="EMBL" id="TXJ54544.1"/>
    </source>
</evidence>
<accession>A0A5C8ECE3</accession>
<comment type="caution">
    <text evidence="1">The sequence shown here is derived from an EMBL/GenBank/DDBJ whole genome shotgun (WGS) entry which is preliminary data.</text>
</comment>
<reference evidence="1" key="2">
    <citation type="submission" date="2019-01" db="EMBL/GenBank/DDBJ databases">
        <authorList>
            <person name="Thorell K."/>
        </authorList>
    </citation>
    <scope>NUCLEOTIDE SEQUENCE</scope>
    <source>
        <strain evidence="2">PC3053II</strain>
        <strain evidence="1">PC3997IV</strain>
    </source>
</reference>
<organism evidence="1 4">
    <name type="scientific">Brachyspira aalborgi</name>
    <dbReference type="NCBI Taxonomy" id="29522"/>
    <lineage>
        <taxon>Bacteria</taxon>
        <taxon>Pseudomonadati</taxon>
        <taxon>Spirochaetota</taxon>
        <taxon>Spirochaetia</taxon>
        <taxon>Brachyspirales</taxon>
        <taxon>Brachyspiraceae</taxon>
        <taxon>Brachyspira</taxon>
    </lineage>
</organism>
<evidence type="ECO:0000313" key="3">
    <source>
        <dbReference type="Proteomes" id="UP000322327"/>
    </source>
</evidence>
<gene>
    <name evidence="2" type="ORF">EPJ76_09480</name>
    <name evidence="1" type="ORF">EPJ81_11695</name>
</gene>
<evidence type="ECO:0000313" key="4">
    <source>
        <dbReference type="Proteomes" id="UP000325002"/>
    </source>
</evidence>
<dbReference type="EMBL" id="SAYD01000022">
    <property type="protein sequence ID" value="TXJ35689.1"/>
    <property type="molecule type" value="Genomic_DNA"/>
</dbReference>
<dbReference type="Proteomes" id="UP000322327">
    <property type="component" value="Unassembled WGS sequence"/>
</dbReference>
<dbReference type="EMBL" id="SAYI01000019">
    <property type="protein sequence ID" value="TXJ54544.1"/>
    <property type="molecule type" value="Genomic_DNA"/>
</dbReference>
<proteinExistence type="predicted"/>
<dbReference type="Proteomes" id="UP000325002">
    <property type="component" value="Unassembled WGS sequence"/>
</dbReference>
<protein>
    <submittedName>
        <fullName evidence="1">Uncharacterized protein</fullName>
    </submittedName>
</protein>
<evidence type="ECO:0000313" key="1">
    <source>
        <dbReference type="EMBL" id="TXJ35689.1"/>
    </source>
</evidence>
<reference evidence="3 4" key="1">
    <citation type="journal article" date="1992" name="Lakartidningen">
        <title>[Penicillin V and not amoxicillin is the first choice preparation in acute otitis].</title>
        <authorList>
            <person name="Kamme C."/>
            <person name="Lundgren K."/>
            <person name="Prellner K."/>
        </authorList>
    </citation>
    <scope>NUCLEOTIDE SEQUENCE [LARGE SCALE GENOMIC DNA]</scope>
    <source>
        <strain evidence="2 3">PC3053II</strain>
        <strain evidence="1 4">PC3997IV</strain>
    </source>
</reference>